<protein>
    <recommendedName>
        <fullName evidence="5">Fibrinogen C-terminal domain-containing protein</fullName>
    </recommendedName>
</protein>
<name>A0A2B4S751_STYPI</name>
<dbReference type="Proteomes" id="UP000225706">
    <property type="component" value="Unassembled WGS sequence"/>
</dbReference>
<keyword evidence="4" id="KW-1015">Disulfide bond</keyword>
<dbReference type="PANTHER" id="PTHR16146">
    <property type="entry name" value="INTELECTIN"/>
    <property type="match status" value="1"/>
</dbReference>
<dbReference type="InterPro" id="IPR036056">
    <property type="entry name" value="Fibrinogen-like_C"/>
</dbReference>
<dbReference type="AlphaFoldDB" id="A0A2B4S751"/>
<dbReference type="PANTHER" id="PTHR16146:SF46">
    <property type="entry name" value="INTELECTIN-1A-RELATED"/>
    <property type="match status" value="1"/>
</dbReference>
<dbReference type="SUPFAM" id="SSF56496">
    <property type="entry name" value="Fibrinogen C-terminal domain-like"/>
    <property type="match status" value="1"/>
</dbReference>
<evidence type="ECO:0000259" key="5">
    <source>
        <dbReference type="PROSITE" id="PS51406"/>
    </source>
</evidence>
<dbReference type="SUPFAM" id="SSF57414">
    <property type="entry name" value="Hairpin loop containing domain-like"/>
    <property type="match status" value="1"/>
</dbReference>
<evidence type="ECO:0000256" key="3">
    <source>
        <dbReference type="ARBA" id="ARBA00022837"/>
    </source>
</evidence>
<dbReference type="InterPro" id="IPR002181">
    <property type="entry name" value="Fibrinogen_a/b/g_C_dom"/>
</dbReference>
<dbReference type="STRING" id="50429.A0A2B4S751"/>
<evidence type="ECO:0000256" key="2">
    <source>
        <dbReference type="ARBA" id="ARBA00022734"/>
    </source>
</evidence>
<evidence type="ECO:0000313" key="6">
    <source>
        <dbReference type="EMBL" id="PFX24417.1"/>
    </source>
</evidence>
<dbReference type="OrthoDB" id="5975350at2759"/>
<reference evidence="7" key="1">
    <citation type="journal article" date="2017" name="bioRxiv">
        <title>Comparative analysis of the genomes of Stylophora pistillata and Acropora digitifera provides evidence for extensive differences between species of corals.</title>
        <authorList>
            <person name="Voolstra C.R."/>
            <person name="Li Y."/>
            <person name="Liew Y.J."/>
            <person name="Baumgarten S."/>
            <person name="Zoccola D."/>
            <person name="Flot J.-F."/>
            <person name="Tambutte S."/>
            <person name="Allemand D."/>
            <person name="Aranda M."/>
        </authorList>
    </citation>
    <scope>NUCLEOTIDE SEQUENCE [LARGE SCALE GENOMIC DNA]</scope>
</reference>
<sequence length="257" mass="29537">MCAIDVHCKSVNFFLINKSCDLNEADRHSHPKDYRPFVGCVYMEMSTPFKKSCAEIQQVWPKAKSGYYWIKIGSKEAQVYCDMKNYGGGWTLVVTISSTNNDHLESAKVNCLNLELCVPLPEKDITARKLQDIDIHDLLHSEGTFRVDVLGKNENYTIFHQIPSGPENFDSTCVQGRCPRIIISYSFPYQWETNDCTEIDVGYRIFAGCHRVFDGQDDRECGHLWFSSKYHGRRTLYGYCSNSHGIYQDKSGMMFVK</sequence>
<evidence type="ECO:0000313" key="7">
    <source>
        <dbReference type="Proteomes" id="UP000225706"/>
    </source>
</evidence>
<keyword evidence="7" id="KW-1185">Reference proteome</keyword>
<dbReference type="PROSITE" id="PS51406">
    <property type="entry name" value="FIBRINOGEN_C_2"/>
    <property type="match status" value="1"/>
</dbReference>
<dbReference type="NCBIfam" id="NF040941">
    <property type="entry name" value="GGGWT_bact"/>
    <property type="match status" value="1"/>
</dbReference>
<dbReference type="EMBL" id="LSMT01000177">
    <property type="protein sequence ID" value="PFX24417.1"/>
    <property type="molecule type" value="Genomic_DNA"/>
</dbReference>
<dbReference type="GO" id="GO:0005615">
    <property type="term" value="C:extracellular space"/>
    <property type="evidence" value="ECO:0007669"/>
    <property type="project" value="TreeGrafter"/>
</dbReference>
<dbReference type="GO" id="GO:0046872">
    <property type="term" value="F:metal ion binding"/>
    <property type="evidence" value="ECO:0007669"/>
    <property type="project" value="UniProtKB-KW"/>
</dbReference>
<dbReference type="InterPro" id="IPR014716">
    <property type="entry name" value="Fibrinogen_a/b/g_C_1"/>
</dbReference>
<organism evidence="6 7">
    <name type="scientific">Stylophora pistillata</name>
    <name type="common">Smooth cauliflower coral</name>
    <dbReference type="NCBI Taxonomy" id="50429"/>
    <lineage>
        <taxon>Eukaryota</taxon>
        <taxon>Metazoa</taxon>
        <taxon>Cnidaria</taxon>
        <taxon>Anthozoa</taxon>
        <taxon>Hexacorallia</taxon>
        <taxon>Scleractinia</taxon>
        <taxon>Astrocoeniina</taxon>
        <taxon>Pocilloporidae</taxon>
        <taxon>Stylophora</taxon>
    </lineage>
</organism>
<comment type="caution">
    <text evidence="6">The sequence shown here is derived from an EMBL/GenBank/DDBJ whole genome shotgun (WGS) entry which is preliminary data.</text>
</comment>
<keyword evidence="2" id="KW-0430">Lectin</keyword>
<feature type="domain" description="Fibrinogen C-terminal" evidence="5">
    <location>
        <begin position="44"/>
        <end position="93"/>
    </location>
</feature>
<dbReference type="Gene3D" id="3.90.215.10">
    <property type="entry name" value="Gamma Fibrinogen, chain A, domain 1"/>
    <property type="match status" value="1"/>
</dbReference>
<keyword evidence="3" id="KW-0106">Calcium</keyword>
<evidence type="ECO:0000256" key="4">
    <source>
        <dbReference type="ARBA" id="ARBA00023157"/>
    </source>
</evidence>
<evidence type="ECO:0000256" key="1">
    <source>
        <dbReference type="ARBA" id="ARBA00022723"/>
    </source>
</evidence>
<accession>A0A2B4S751</accession>
<keyword evidence="1" id="KW-0479">Metal-binding</keyword>
<dbReference type="GO" id="GO:0070492">
    <property type="term" value="F:oligosaccharide binding"/>
    <property type="evidence" value="ECO:0007669"/>
    <property type="project" value="TreeGrafter"/>
</dbReference>
<gene>
    <name evidence="6" type="ORF">AWC38_SpisGene10979</name>
</gene>
<proteinExistence type="predicted"/>